<accession>X1RMB4</accession>
<sequence>MSERGSFVTEYMYCDACFEAVKTKLVRDCKFLRGVVIPMWSGDESRSELPIIAGKVGGNYSGEERAFFEL</sequence>
<dbReference type="EMBL" id="BARV01040731">
    <property type="protein sequence ID" value="GAI56669.1"/>
    <property type="molecule type" value="Genomic_DNA"/>
</dbReference>
<dbReference type="AlphaFoldDB" id="X1RMB4"/>
<protein>
    <submittedName>
        <fullName evidence="1">Uncharacterized protein</fullName>
    </submittedName>
</protein>
<evidence type="ECO:0000313" key="1">
    <source>
        <dbReference type="EMBL" id="GAI56669.1"/>
    </source>
</evidence>
<gene>
    <name evidence="1" type="ORF">S06H3_61952</name>
</gene>
<feature type="non-terminal residue" evidence="1">
    <location>
        <position position="70"/>
    </location>
</feature>
<proteinExistence type="predicted"/>
<name>X1RMB4_9ZZZZ</name>
<reference evidence="1" key="1">
    <citation type="journal article" date="2014" name="Front. Microbiol.">
        <title>High frequency of phylogenetically diverse reductive dehalogenase-homologous genes in deep subseafloor sedimentary metagenomes.</title>
        <authorList>
            <person name="Kawai M."/>
            <person name="Futagami T."/>
            <person name="Toyoda A."/>
            <person name="Takaki Y."/>
            <person name="Nishi S."/>
            <person name="Hori S."/>
            <person name="Arai W."/>
            <person name="Tsubouchi T."/>
            <person name="Morono Y."/>
            <person name="Uchiyama I."/>
            <person name="Ito T."/>
            <person name="Fujiyama A."/>
            <person name="Inagaki F."/>
            <person name="Takami H."/>
        </authorList>
    </citation>
    <scope>NUCLEOTIDE SEQUENCE</scope>
    <source>
        <strain evidence="1">Expedition CK06-06</strain>
    </source>
</reference>
<organism evidence="1">
    <name type="scientific">marine sediment metagenome</name>
    <dbReference type="NCBI Taxonomy" id="412755"/>
    <lineage>
        <taxon>unclassified sequences</taxon>
        <taxon>metagenomes</taxon>
        <taxon>ecological metagenomes</taxon>
    </lineage>
</organism>
<comment type="caution">
    <text evidence="1">The sequence shown here is derived from an EMBL/GenBank/DDBJ whole genome shotgun (WGS) entry which is preliminary data.</text>
</comment>